<reference evidence="2" key="1">
    <citation type="submission" date="2013-08" db="EMBL/GenBank/DDBJ databases">
        <authorList>
            <person name="Mendez C."/>
            <person name="Richter M."/>
            <person name="Ferrer M."/>
            <person name="Sanchez J."/>
        </authorList>
    </citation>
    <scope>NUCLEOTIDE SEQUENCE</scope>
</reference>
<keyword evidence="1 2" id="KW-0413">Isomerase</keyword>
<dbReference type="PROSITE" id="PS51440">
    <property type="entry name" value="TIM_2"/>
    <property type="match status" value="1"/>
</dbReference>
<dbReference type="SUPFAM" id="SSF51351">
    <property type="entry name" value="Triosephosphate isomerase (TIM)"/>
    <property type="match status" value="1"/>
</dbReference>
<reference evidence="2" key="2">
    <citation type="journal article" date="2014" name="ISME J.">
        <title>Microbial stratification in low pH oxic and suboxic macroscopic growths along an acid mine drainage.</title>
        <authorList>
            <person name="Mendez-Garcia C."/>
            <person name="Mesa V."/>
            <person name="Sprenger R.R."/>
            <person name="Richter M."/>
            <person name="Diez M.S."/>
            <person name="Solano J."/>
            <person name="Bargiela R."/>
            <person name="Golyshina O.V."/>
            <person name="Manteca A."/>
            <person name="Ramos J.L."/>
            <person name="Gallego J.R."/>
            <person name="Llorente I."/>
            <person name="Martins Dos Santos V.A."/>
            <person name="Jensen O.N."/>
            <person name="Pelaez A.I."/>
            <person name="Sanchez J."/>
            <person name="Ferrer M."/>
        </authorList>
    </citation>
    <scope>NUCLEOTIDE SEQUENCE</scope>
</reference>
<feature type="non-terminal residue" evidence="2">
    <location>
        <position position="152"/>
    </location>
</feature>
<evidence type="ECO:0000256" key="1">
    <source>
        <dbReference type="ARBA" id="ARBA00023235"/>
    </source>
</evidence>
<name>T1C0I6_9ZZZZ</name>
<dbReference type="EMBL" id="AUZY01001222">
    <property type="protein sequence ID" value="EQD75522.1"/>
    <property type="molecule type" value="Genomic_DNA"/>
</dbReference>
<dbReference type="InterPro" id="IPR035990">
    <property type="entry name" value="TIM_sf"/>
</dbReference>
<dbReference type="Gene3D" id="3.20.20.70">
    <property type="entry name" value="Aldolase class I"/>
    <property type="match status" value="1"/>
</dbReference>
<dbReference type="GO" id="GO:0004807">
    <property type="term" value="F:triose-phosphate isomerase activity"/>
    <property type="evidence" value="ECO:0007669"/>
    <property type="project" value="InterPro"/>
</dbReference>
<proteinExistence type="predicted"/>
<dbReference type="AlphaFoldDB" id="T1C0I6"/>
<evidence type="ECO:0000313" key="2">
    <source>
        <dbReference type="EMBL" id="EQD75522.1"/>
    </source>
</evidence>
<gene>
    <name evidence="2" type="ORF">B1B_02077</name>
</gene>
<comment type="caution">
    <text evidence="2">The sequence shown here is derived from an EMBL/GenBank/DDBJ whole genome shotgun (WGS) entry which is preliminary data.</text>
</comment>
<organism evidence="2">
    <name type="scientific">mine drainage metagenome</name>
    <dbReference type="NCBI Taxonomy" id="410659"/>
    <lineage>
        <taxon>unclassified sequences</taxon>
        <taxon>metagenomes</taxon>
        <taxon>ecological metagenomes</taxon>
    </lineage>
</organism>
<dbReference type="InterPro" id="IPR000652">
    <property type="entry name" value="Triosephosphate_isomerase"/>
</dbReference>
<protein>
    <submittedName>
        <fullName evidence="2">Triosephosphate isomerase</fullName>
    </submittedName>
</protein>
<dbReference type="InterPro" id="IPR013785">
    <property type="entry name" value="Aldolase_TIM"/>
</dbReference>
<dbReference type="Pfam" id="PF00121">
    <property type="entry name" value="TIM"/>
    <property type="match status" value="1"/>
</dbReference>
<accession>T1C0I6</accession>
<sequence>MTETNTPSVPARNASARRRATIDPRLTPPVFLLNLKCYPAALGPRADSMARSLAAVGREYGVSVGLIPSLPDLGRVAASKRLPVLSPHCDPQPPGASTGYAIPEALLAAGASGSLVNHSEHRLSPALLRSTVDRLDRAGLVAVLCTRDARES</sequence>